<organism evidence="1 2">
    <name type="scientific">Flavobacterium jumunjinense</name>
    <dbReference type="NCBI Taxonomy" id="998845"/>
    <lineage>
        <taxon>Bacteria</taxon>
        <taxon>Pseudomonadati</taxon>
        <taxon>Bacteroidota</taxon>
        <taxon>Flavobacteriia</taxon>
        <taxon>Flavobacteriales</taxon>
        <taxon>Flavobacteriaceae</taxon>
        <taxon>Flavobacterium</taxon>
    </lineage>
</organism>
<evidence type="ECO:0008006" key="3">
    <source>
        <dbReference type="Google" id="ProtNLM"/>
    </source>
</evidence>
<dbReference type="RefSeq" id="WP_236454941.1">
    <property type="nucleotide sequence ID" value="NZ_CBCSGE010000004.1"/>
</dbReference>
<sequence length="82" mass="9448">MKYLISILILLAANSCKENDQCSACITELEKVKAENIKLKETINESSYHKLEEKLKMMDTILTQINQRDSVINKIMNSTTRK</sequence>
<accession>A0ABV5GK59</accession>
<reference evidence="1 2" key="1">
    <citation type="submission" date="2024-09" db="EMBL/GenBank/DDBJ databases">
        <authorList>
            <person name="Sun Q."/>
            <person name="Mori K."/>
        </authorList>
    </citation>
    <scope>NUCLEOTIDE SEQUENCE [LARGE SCALE GENOMIC DNA]</scope>
    <source>
        <strain evidence="1 2">CECT 7955</strain>
    </source>
</reference>
<proteinExistence type="predicted"/>
<evidence type="ECO:0000313" key="1">
    <source>
        <dbReference type="EMBL" id="MFB9095736.1"/>
    </source>
</evidence>
<gene>
    <name evidence="1" type="ORF">ACFFVF_04360</name>
</gene>
<protein>
    <recommendedName>
        <fullName evidence="3">Secreted protein</fullName>
    </recommendedName>
</protein>
<dbReference type="Proteomes" id="UP001589607">
    <property type="component" value="Unassembled WGS sequence"/>
</dbReference>
<comment type="caution">
    <text evidence="1">The sequence shown here is derived from an EMBL/GenBank/DDBJ whole genome shotgun (WGS) entry which is preliminary data.</text>
</comment>
<evidence type="ECO:0000313" key="2">
    <source>
        <dbReference type="Proteomes" id="UP001589607"/>
    </source>
</evidence>
<keyword evidence="2" id="KW-1185">Reference proteome</keyword>
<dbReference type="EMBL" id="JBHMEY010000009">
    <property type="protein sequence ID" value="MFB9095736.1"/>
    <property type="molecule type" value="Genomic_DNA"/>
</dbReference>
<name>A0ABV5GK59_9FLAO</name>